<feature type="compositionally biased region" description="Polar residues" evidence="11">
    <location>
        <begin position="769"/>
        <end position="783"/>
    </location>
</feature>
<keyword evidence="4" id="KW-0479">Metal-binding</keyword>
<dbReference type="InterPro" id="IPR000306">
    <property type="entry name" value="Znf_FYVE"/>
</dbReference>
<dbReference type="GO" id="GO:0032266">
    <property type="term" value="F:phosphatidylinositol-3-phosphate binding"/>
    <property type="evidence" value="ECO:0007669"/>
    <property type="project" value="UniProtKB-ARBA"/>
</dbReference>
<evidence type="ECO:0000256" key="3">
    <source>
        <dbReference type="ARBA" id="ARBA00017753"/>
    </source>
</evidence>
<feature type="compositionally biased region" description="Polar residues" evidence="11">
    <location>
        <begin position="596"/>
        <end position="633"/>
    </location>
</feature>
<evidence type="ECO:0000256" key="9">
    <source>
        <dbReference type="ARBA" id="ARBA00023136"/>
    </source>
</evidence>
<feature type="compositionally biased region" description="Low complexity" evidence="11">
    <location>
        <begin position="638"/>
        <end position="650"/>
    </location>
</feature>
<dbReference type="SUPFAM" id="SSF48464">
    <property type="entry name" value="ENTH/VHS domain"/>
    <property type="match status" value="1"/>
</dbReference>
<feature type="compositionally biased region" description="Low complexity" evidence="11">
    <location>
        <begin position="756"/>
        <end position="767"/>
    </location>
</feature>
<dbReference type="InterPro" id="IPR003903">
    <property type="entry name" value="UIM_dom"/>
</dbReference>
<feature type="region of interest" description="Disordered" evidence="11">
    <location>
        <begin position="338"/>
        <end position="369"/>
    </location>
</feature>
<proteinExistence type="inferred from homology"/>
<evidence type="ECO:0000259" key="13">
    <source>
        <dbReference type="PROSITE" id="PS50179"/>
    </source>
</evidence>
<dbReference type="Gene3D" id="1.25.40.90">
    <property type="match status" value="1"/>
</dbReference>
<dbReference type="GO" id="GO:0043328">
    <property type="term" value="P:protein transport to vacuole involved in ubiquitin-dependent protein catabolic process via the multivesicular body sorting pathway"/>
    <property type="evidence" value="ECO:0007669"/>
    <property type="project" value="TreeGrafter"/>
</dbReference>
<dbReference type="GO" id="GO:0008270">
    <property type="term" value="F:zinc ion binding"/>
    <property type="evidence" value="ECO:0007669"/>
    <property type="project" value="UniProtKB-KW"/>
</dbReference>
<feature type="compositionally biased region" description="Polar residues" evidence="11">
    <location>
        <begin position="386"/>
        <end position="448"/>
    </location>
</feature>
<dbReference type="EMBL" id="LT635764">
    <property type="protein sequence ID" value="SGZ49381.1"/>
    <property type="molecule type" value="Genomic_DNA"/>
</dbReference>
<dbReference type="PROSITE" id="PS50179">
    <property type="entry name" value="VHS"/>
    <property type="match status" value="1"/>
</dbReference>
<feature type="region of interest" description="Disordered" evidence="11">
    <location>
        <begin position="295"/>
        <end position="324"/>
    </location>
</feature>
<evidence type="ECO:0000313" key="15">
    <source>
        <dbReference type="Proteomes" id="UP000182259"/>
    </source>
</evidence>
<feature type="domain" description="FYVE-type" evidence="12">
    <location>
        <begin position="186"/>
        <end position="246"/>
    </location>
</feature>
<dbReference type="Gene3D" id="3.30.40.10">
    <property type="entry name" value="Zinc/RING finger domain, C3HC4 (zinc finger)"/>
    <property type="match status" value="1"/>
</dbReference>
<dbReference type="Pfam" id="PF02809">
    <property type="entry name" value="UIM"/>
    <property type="match status" value="2"/>
</dbReference>
<dbReference type="InterPro" id="IPR049425">
    <property type="entry name" value="Vps27_GAT-like"/>
</dbReference>
<keyword evidence="9" id="KW-0472">Membrane</keyword>
<comment type="similarity">
    <text evidence="2">Belongs to the VPS27 family.</text>
</comment>
<evidence type="ECO:0000256" key="8">
    <source>
        <dbReference type="ARBA" id="ARBA00022833"/>
    </source>
</evidence>
<dbReference type="PROSITE" id="PS50330">
    <property type="entry name" value="UIM"/>
    <property type="match status" value="2"/>
</dbReference>
<feature type="compositionally biased region" description="Polar residues" evidence="11">
    <location>
        <begin position="651"/>
        <end position="677"/>
    </location>
</feature>
<dbReference type="GO" id="GO:0033565">
    <property type="term" value="C:ESCRT-0 complex"/>
    <property type="evidence" value="ECO:0007669"/>
    <property type="project" value="TreeGrafter"/>
</dbReference>
<feature type="region of interest" description="Disordered" evidence="11">
    <location>
        <begin position="701"/>
        <end position="857"/>
    </location>
</feature>
<protein>
    <recommendedName>
        <fullName evidence="3">Vacuolar protein sorting-associated protein 27</fullName>
    </recommendedName>
</protein>
<dbReference type="PROSITE" id="PS50178">
    <property type="entry name" value="ZF_FYVE"/>
    <property type="match status" value="1"/>
</dbReference>
<feature type="compositionally biased region" description="Basic and acidic residues" evidence="11">
    <location>
        <begin position="452"/>
        <end position="461"/>
    </location>
</feature>
<dbReference type="SMART" id="SM00288">
    <property type="entry name" value="VHS"/>
    <property type="match status" value="1"/>
</dbReference>
<dbReference type="SUPFAM" id="SSF57903">
    <property type="entry name" value="FYVE/PHD zinc finger"/>
    <property type="match status" value="1"/>
</dbReference>
<dbReference type="Gene3D" id="6.10.140.100">
    <property type="match status" value="1"/>
</dbReference>
<dbReference type="InterPro" id="IPR017455">
    <property type="entry name" value="Znf_FYVE-rel"/>
</dbReference>
<feature type="region of interest" description="Disordered" evidence="11">
    <location>
        <begin position="386"/>
        <end position="462"/>
    </location>
</feature>
<keyword evidence="5" id="KW-0677">Repeat</keyword>
<feature type="region of interest" description="Disordered" evidence="11">
    <location>
        <begin position="249"/>
        <end position="276"/>
    </location>
</feature>
<evidence type="ECO:0000256" key="4">
    <source>
        <dbReference type="ARBA" id="ARBA00022723"/>
    </source>
</evidence>
<evidence type="ECO:0000256" key="5">
    <source>
        <dbReference type="ARBA" id="ARBA00022737"/>
    </source>
</evidence>
<keyword evidence="8" id="KW-0862">Zinc</keyword>
<keyword evidence="7 10" id="KW-0863">Zinc-finger</keyword>
<name>A0A1L0D0B9_9ASCO</name>
<dbReference type="GO" id="GO:0043130">
    <property type="term" value="F:ubiquitin binding"/>
    <property type="evidence" value="ECO:0007669"/>
    <property type="project" value="InterPro"/>
</dbReference>
<comment type="subcellular location">
    <subcellularLocation>
        <location evidence="1">Endosome membrane</location>
        <topology evidence="1">Peripheral membrane protein</topology>
        <orientation evidence="1">Cytoplasmic side</orientation>
    </subcellularLocation>
</comment>
<organism evidence="14 15">
    <name type="scientific">Sungouiella intermedia</name>
    <dbReference type="NCBI Taxonomy" id="45354"/>
    <lineage>
        <taxon>Eukaryota</taxon>
        <taxon>Fungi</taxon>
        <taxon>Dikarya</taxon>
        <taxon>Ascomycota</taxon>
        <taxon>Saccharomycotina</taxon>
        <taxon>Pichiomycetes</taxon>
        <taxon>Metschnikowiaceae</taxon>
        <taxon>Sungouiella</taxon>
    </lineage>
</organism>
<feature type="domain" description="VHS" evidence="13">
    <location>
        <begin position="22"/>
        <end position="164"/>
    </location>
</feature>
<dbReference type="Pfam" id="PF01363">
    <property type="entry name" value="FYVE"/>
    <property type="match status" value="1"/>
</dbReference>
<gene>
    <name evidence="14" type="ORF">SAMEA4029009_CIC11G00000002554</name>
</gene>
<feature type="compositionally biased region" description="Basic and acidic residues" evidence="11">
    <location>
        <begin position="835"/>
        <end position="851"/>
    </location>
</feature>
<sequence length="857" mass="96495">MAWFGEPDPSVELDAKIEEATSESIPNGELDIAVGLEITDMIRSKKVPPKTAMRCLKKRLTKVYNNPNLLSSTLKLIDLCVKNCGRHFVAEINSKEFVDYLVDFILKVNYDIKNYQVYSNESKFGVGNQILKLIKEWTLYFKNLDSSYLERQYTMLQRQGYEFPAVDPLIEQRASNFIDSEAPPDWTDGNECAICYTPFSVMNRKHHCRACGNVFCQTHSSKNIPLISLGITQPVRVCDDCYQIHKRRNSNSRLSGSERRTDRSTQQSKPVDDEDEQIKRAIELSLQDSQIASNYGQSYSAPSYPPPTSATAPAPEVAQDDEEMDDDLRAAIEASLKESQSGQYLETQSRVQAPPQPQAQAPPQNQPEPELDFYLNIMLFDMNAYSDAQPSFPNQTGYQNQNQPGYQDQNQTGYQNTNQLGYQNLNKPTGYQNTGALGPLSNSEQMTPAQHIEQHKARVEDLTPQEEEDINLYVQLMHGIKTDRSKQANILYDKDLADLHSKVMRLKPKLNRSLRTAIEKYELFLDMNNKISTITRLYDQFLETKLNQAYSKHYVSSPYNLYGQATGNPNASIENQYTGPNIAYGAPDGQYGKLPVTSQATGPQPTKPQLTGQQTGPRANQQIPSQTTGQQTEPRYMYGGYQQQAGQYQQTLQEENGSPLKSQHTQQSAQRQLTGRQSGIPYPAEEPTPYLSYLSSVQRDFAHTNAPSEPDFEADPSEPDFGAAPSEDLEEQPSKQQYSQAGDYRQSGAGYPSGQFSYPSYPSFESSSDTKLQEPQNSASSYPQEEPQDVSDNESVASRYPPVAGFSDDEVDDSEVPKTHASTRYPELDELDMPQLKKLETSESKKYKSEPEPLIEL</sequence>
<evidence type="ECO:0000256" key="6">
    <source>
        <dbReference type="ARBA" id="ARBA00022753"/>
    </source>
</evidence>
<dbReference type="AlphaFoldDB" id="A0A1L0D0B9"/>
<feature type="compositionally biased region" description="Polar residues" evidence="11">
    <location>
        <begin position="338"/>
        <end position="351"/>
    </location>
</feature>
<dbReference type="Gene3D" id="1.20.5.1940">
    <property type="match status" value="1"/>
</dbReference>
<dbReference type="InterPro" id="IPR008942">
    <property type="entry name" value="ENTH_VHS"/>
</dbReference>
<dbReference type="InterPro" id="IPR002014">
    <property type="entry name" value="VHS_dom"/>
</dbReference>
<dbReference type="SMART" id="SM00064">
    <property type="entry name" value="FYVE"/>
    <property type="match status" value="1"/>
</dbReference>
<evidence type="ECO:0000256" key="7">
    <source>
        <dbReference type="ARBA" id="ARBA00022771"/>
    </source>
</evidence>
<reference evidence="14 15" key="1">
    <citation type="submission" date="2016-10" db="EMBL/GenBank/DDBJ databases">
        <authorList>
            <person name="de Groot N.N."/>
        </authorList>
    </citation>
    <scope>NUCLEOTIDE SEQUENCE [LARGE SCALE GENOMIC DNA]</scope>
    <source>
        <strain evidence="14 15">PYCC 4715</strain>
    </source>
</reference>
<accession>A0A1L0D0B9</accession>
<feature type="region of interest" description="Disordered" evidence="11">
    <location>
        <begin position="584"/>
        <end position="688"/>
    </location>
</feature>
<dbReference type="SMART" id="SM00726">
    <property type="entry name" value="UIM"/>
    <property type="match status" value="2"/>
</dbReference>
<dbReference type="PANTHER" id="PTHR47794:SF1">
    <property type="entry name" value="VACUOLAR PROTEIN SORTING-ASSOCIATED PROTEIN 27"/>
    <property type="match status" value="1"/>
</dbReference>
<dbReference type="InterPro" id="IPR013083">
    <property type="entry name" value="Znf_RING/FYVE/PHD"/>
</dbReference>
<evidence type="ECO:0000259" key="12">
    <source>
        <dbReference type="PROSITE" id="PS50178"/>
    </source>
</evidence>
<dbReference type="PANTHER" id="PTHR47794">
    <property type="entry name" value="VACUOLAR PROTEIN SORTING-ASSOCIATED PROTEIN 27"/>
    <property type="match status" value="1"/>
</dbReference>
<evidence type="ECO:0000313" key="14">
    <source>
        <dbReference type="EMBL" id="SGZ49381.1"/>
    </source>
</evidence>
<dbReference type="Pfam" id="PF00790">
    <property type="entry name" value="VHS"/>
    <property type="match status" value="1"/>
</dbReference>
<evidence type="ECO:0000256" key="2">
    <source>
        <dbReference type="ARBA" id="ARBA00008597"/>
    </source>
</evidence>
<evidence type="ECO:0000256" key="10">
    <source>
        <dbReference type="PROSITE-ProRule" id="PRU00091"/>
    </source>
</evidence>
<dbReference type="CDD" id="cd16979">
    <property type="entry name" value="VHS_Vps27"/>
    <property type="match status" value="1"/>
</dbReference>
<evidence type="ECO:0000256" key="1">
    <source>
        <dbReference type="ARBA" id="ARBA00004125"/>
    </source>
</evidence>
<dbReference type="Pfam" id="PF21356">
    <property type="entry name" value="Vps27_GAT-like"/>
    <property type="match status" value="1"/>
</dbReference>
<dbReference type="InterPro" id="IPR011011">
    <property type="entry name" value="Znf_FYVE_PHD"/>
</dbReference>
<keyword evidence="6" id="KW-0967">Endosome</keyword>
<evidence type="ECO:0000256" key="11">
    <source>
        <dbReference type="SAM" id="MobiDB-lite"/>
    </source>
</evidence>
<dbReference type="GO" id="GO:0006623">
    <property type="term" value="P:protein targeting to vacuole"/>
    <property type="evidence" value="ECO:0007669"/>
    <property type="project" value="TreeGrafter"/>
</dbReference>
<dbReference type="Proteomes" id="UP000182259">
    <property type="component" value="Chromosome I"/>
</dbReference>
<dbReference type="GO" id="GO:0010008">
    <property type="term" value="C:endosome membrane"/>
    <property type="evidence" value="ECO:0007669"/>
    <property type="project" value="UniProtKB-SubCell"/>
</dbReference>